<keyword evidence="2" id="KW-1185">Reference proteome</keyword>
<evidence type="ECO:0000313" key="1">
    <source>
        <dbReference type="EMBL" id="PHM64043.1"/>
    </source>
</evidence>
<comment type="caution">
    <text evidence="1">The sequence shown here is derived from an EMBL/GenBank/DDBJ whole genome shotgun (WGS) entry which is preliminary data.</text>
</comment>
<dbReference type="EMBL" id="NJAJ01000038">
    <property type="protein sequence ID" value="PHM64043.1"/>
    <property type="molecule type" value="Genomic_DNA"/>
</dbReference>
<protein>
    <submittedName>
        <fullName evidence="1">Uncharacterized protein</fullName>
    </submittedName>
</protein>
<reference evidence="1 2" key="1">
    <citation type="journal article" date="2017" name="Nat. Microbiol.">
        <title>Natural product diversity associated with the nematode symbionts Photorhabdus and Xenorhabdus.</title>
        <authorList>
            <person name="Tobias N.J."/>
            <person name="Wolff H."/>
            <person name="Djahanschiri B."/>
            <person name="Grundmann F."/>
            <person name="Kronenwerth M."/>
            <person name="Shi Y.M."/>
            <person name="Simonyi S."/>
            <person name="Grun P."/>
            <person name="Shapiro-Ilan D."/>
            <person name="Pidot S.J."/>
            <person name="Stinear T.P."/>
            <person name="Ebersberger I."/>
            <person name="Bode H.B."/>
        </authorList>
    </citation>
    <scope>NUCLEOTIDE SEQUENCE [LARGE SCALE GENOMIC DNA]</scope>
    <source>
        <strain evidence="1 2">DSM 17904</strain>
    </source>
</reference>
<gene>
    <name evidence="1" type="ORF">Xsto_03379</name>
</gene>
<proteinExistence type="predicted"/>
<dbReference type="Proteomes" id="UP000222366">
    <property type="component" value="Unassembled WGS sequence"/>
</dbReference>
<sequence length="496" mass="55657">MADNLSIDFKGADVFQGSNLIIIATYTGDSSHKVLKTSNIILENNPRNANISIKTYEDTNRKINIDDTNNKMVVPFIIEIKNCADASDIKLKFSTTITGSSVKNVTYKQYSLVDGSIDISSLEPLAIGSTVVNDLNPVKYPQNPDKDHPKLNIVIYPRTSTNKLLPYCQIPLHVEGIQYTRLYNGTTEIFPFNNNMYYVNTDSSGNLDINFYAQSLTDTYAAEVIISNTMYDGNFPSQKNALFFTKNIIPSDNLDNPSITNISGDEVPPPSNKNDLFFEVTLPQSAQLNILDTIYIMSDIDIKTPTVCISDMYTENKKFNVPYKIFTPFQLNILYYYVFTARQDIFRSKNLIFRVGGDSNTYVPPNGNLRIPIINNYLGNPVDQFFTFGIDNLGTGITCVIPVGTRNSPQINDMVTCILTIITYDSDGILQPLVTTIGNSQQVKNVTPITFTIDSSILKGFGIDYTDNPTSFYINYLVNQRKYSQSWEGYLDTVEL</sequence>
<dbReference type="RefSeq" id="WP_099125806.1">
    <property type="nucleotide sequence ID" value="NZ_CAWNRH010000113.1"/>
</dbReference>
<accession>A0A2D0KKT2</accession>
<name>A0A2D0KKT2_9GAMM</name>
<organism evidence="1 2">
    <name type="scientific">Xenorhabdus stockiae</name>
    <dbReference type="NCBI Taxonomy" id="351614"/>
    <lineage>
        <taxon>Bacteria</taxon>
        <taxon>Pseudomonadati</taxon>
        <taxon>Pseudomonadota</taxon>
        <taxon>Gammaproteobacteria</taxon>
        <taxon>Enterobacterales</taxon>
        <taxon>Morganellaceae</taxon>
        <taxon>Xenorhabdus</taxon>
    </lineage>
</organism>
<dbReference type="AlphaFoldDB" id="A0A2D0KKT2"/>
<evidence type="ECO:0000313" key="2">
    <source>
        <dbReference type="Proteomes" id="UP000222366"/>
    </source>
</evidence>